<keyword evidence="1" id="KW-0238">DNA-binding</keyword>
<evidence type="ECO:0000256" key="1">
    <source>
        <dbReference type="ARBA" id="ARBA00023125"/>
    </source>
</evidence>
<comment type="caution">
    <text evidence="3">The sequence shown here is derived from an EMBL/GenBank/DDBJ whole genome shotgun (WGS) entry which is preliminary data.</text>
</comment>
<dbReference type="InterPro" id="IPR036388">
    <property type="entry name" value="WH-like_DNA-bd_sf"/>
</dbReference>
<dbReference type="RefSeq" id="WP_062445008.1">
    <property type="nucleotide sequence ID" value="NZ_CTEA01000005.1"/>
</dbReference>
<evidence type="ECO:0000313" key="4">
    <source>
        <dbReference type="Proteomes" id="UP000619534"/>
    </source>
</evidence>
<dbReference type="Proteomes" id="UP000619534">
    <property type="component" value="Unassembled WGS sequence"/>
</dbReference>
<accession>A0ABQ1NHP2</accession>
<feature type="domain" description="HTH marR-type" evidence="2">
    <location>
        <begin position="2"/>
        <end position="141"/>
    </location>
</feature>
<organism evidence="3 4">
    <name type="scientific">Thalassobacillus devorans</name>
    <dbReference type="NCBI Taxonomy" id="279813"/>
    <lineage>
        <taxon>Bacteria</taxon>
        <taxon>Bacillati</taxon>
        <taxon>Bacillota</taxon>
        <taxon>Bacilli</taxon>
        <taxon>Bacillales</taxon>
        <taxon>Bacillaceae</taxon>
        <taxon>Thalassobacillus</taxon>
    </lineage>
</organism>
<protein>
    <recommendedName>
        <fullName evidence="2">HTH marR-type domain-containing protein</fullName>
    </recommendedName>
</protein>
<gene>
    <name evidence="3" type="ORF">GCM10007216_04910</name>
</gene>
<dbReference type="PROSITE" id="PS50995">
    <property type="entry name" value="HTH_MARR_2"/>
    <property type="match status" value="1"/>
</dbReference>
<dbReference type="Gene3D" id="1.10.10.10">
    <property type="entry name" value="Winged helix-like DNA-binding domain superfamily/Winged helix DNA-binding domain"/>
    <property type="match status" value="1"/>
</dbReference>
<dbReference type="Pfam" id="PF01047">
    <property type="entry name" value="MarR"/>
    <property type="match status" value="1"/>
</dbReference>
<name>A0ABQ1NHP2_9BACI</name>
<dbReference type="InterPro" id="IPR036390">
    <property type="entry name" value="WH_DNA-bd_sf"/>
</dbReference>
<dbReference type="SUPFAM" id="SSF46785">
    <property type="entry name" value="Winged helix' DNA-binding domain"/>
    <property type="match status" value="1"/>
</dbReference>
<sequence>MEFWLKKNLLLMIRALYFCMEEQWADLGRRYNITPAQQHILFLLATNQNVLSPSEIGELGCWHSSTVTRLLKPLKERGLIRIGVDKEKPRFKKVEITAKGSVLLKQLIDAVEVIENFPCNISCLSKEEVVNFLAYAQKILEVNKGEPFKQKVINGSMVPSDFSEKAIDYQI</sequence>
<dbReference type="InterPro" id="IPR039422">
    <property type="entry name" value="MarR/SlyA-like"/>
</dbReference>
<dbReference type="PANTHER" id="PTHR33164">
    <property type="entry name" value="TRANSCRIPTIONAL REGULATOR, MARR FAMILY"/>
    <property type="match status" value="1"/>
</dbReference>
<reference evidence="4" key="1">
    <citation type="journal article" date="2019" name="Int. J. Syst. Evol. Microbiol.">
        <title>The Global Catalogue of Microorganisms (GCM) 10K type strain sequencing project: providing services to taxonomists for standard genome sequencing and annotation.</title>
        <authorList>
            <consortium name="The Broad Institute Genomics Platform"/>
            <consortium name="The Broad Institute Genome Sequencing Center for Infectious Disease"/>
            <person name="Wu L."/>
            <person name="Ma J."/>
        </authorList>
    </citation>
    <scope>NUCLEOTIDE SEQUENCE [LARGE SCALE GENOMIC DNA]</scope>
    <source>
        <strain evidence="4">CCM 7282</strain>
    </source>
</reference>
<evidence type="ECO:0000313" key="3">
    <source>
        <dbReference type="EMBL" id="GGC77408.1"/>
    </source>
</evidence>
<keyword evidence="4" id="KW-1185">Reference proteome</keyword>
<evidence type="ECO:0000259" key="2">
    <source>
        <dbReference type="PROSITE" id="PS50995"/>
    </source>
</evidence>
<dbReference type="InterPro" id="IPR000835">
    <property type="entry name" value="HTH_MarR-typ"/>
</dbReference>
<dbReference type="EMBL" id="BMCJ01000001">
    <property type="protein sequence ID" value="GGC77408.1"/>
    <property type="molecule type" value="Genomic_DNA"/>
</dbReference>
<dbReference type="SMART" id="SM00347">
    <property type="entry name" value="HTH_MARR"/>
    <property type="match status" value="1"/>
</dbReference>
<proteinExistence type="predicted"/>
<dbReference type="PANTHER" id="PTHR33164:SF43">
    <property type="entry name" value="HTH-TYPE TRANSCRIPTIONAL REPRESSOR YETL"/>
    <property type="match status" value="1"/>
</dbReference>